<dbReference type="Proteomes" id="UP001168972">
    <property type="component" value="Unassembled WGS sequence"/>
</dbReference>
<evidence type="ECO:0000313" key="2">
    <source>
        <dbReference type="EMBL" id="KAK0174256.1"/>
    </source>
</evidence>
<feature type="compositionally biased region" description="Basic and acidic residues" evidence="1">
    <location>
        <begin position="44"/>
        <end position="56"/>
    </location>
</feature>
<keyword evidence="3" id="KW-1185">Reference proteome</keyword>
<dbReference type="AlphaFoldDB" id="A0AA39FRK8"/>
<dbReference type="EMBL" id="JAQQBR010000078">
    <property type="protein sequence ID" value="KAK0174256.1"/>
    <property type="molecule type" value="Genomic_DNA"/>
</dbReference>
<sequence>MRCSDTDVARYDFNPAFFRKDVGEQFPKNYEVISSSDKVNSGPDEDKLTDSEDSEHSQNYYNSKFFQISLQYFLNQFSFNSSALVLTINNSKLLYSRFHNTDVRIFL</sequence>
<organism evidence="2 3">
    <name type="scientific">Microctonus hyperodae</name>
    <name type="common">Parasitoid wasp</name>
    <dbReference type="NCBI Taxonomy" id="165561"/>
    <lineage>
        <taxon>Eukaryota</taxon>
        <taxon>Metazoa</taxon>
        <taxon>Ecdysozoa</taxon>
        <taxon>Arthropoda</taxon>
        <taxon>Hexapoda</taxon>
        <taxon>Insecta</taxon>
        <taxon>Pterygota</taxon>
        <taxon>Neoptera</taxon>
        <taxon>Endopterygota</taxon>
        <taxon>Hymenoptera</taxon>
        <taxon>Apocrita</taxon>
        <taxon>Ichneumonoidea</taxon>
        <taxon>Braconidae</taxon>
        <taxon>Euphorinae</taxon>
        <taxon>Microctonus</taxon>
    </lineage>
</organism>
<feature type="region of interest" description="Disordered" evidence="1">
    <location>
        <begin position="33"/>
        <end position="56"/>
    </location>
</feature>
<evidence type="ECO:0000313" key="3">
    <source>
        <dbReference type="Proteomes" id="UP001168972"/>
    </source>
</evidence>
<proteinExistence type="predicted"/>
<name>A0AA39FRK8_MICHY</name>
<comment type="caution">
    <text evidence="2">The sequence shown here is derived from an EMBL/GenBank/DDBJ whole genome shotgun (WGS) entry which is preliminary data.</text>
</comment>
<reference evidence="2" key="1">
    <citation type="journal article" date="2023" name="bioRxiv">
        <title>Scaffold-level genome assemblies of two parasitoid biocontrol wasps reveal the parthenogenesis mechanism and an associated novel virus.</title>
        <authorList>
            <person name="Inwood S."/>
            <person name="Skelly J."/>
            <person name="Guhlin J."/>
            <person name="Harrop T."/>
            <person name="Goldson S."/>
            <person name="Dearden P."/>
        </authorList>
    </citation>
    <scope>NUCLEOTIDE SEQUENCE</scope>
    <source>
        <strain evidence="2">Lincoln</strain>
        <tissue evidence="2">Whole body</tissue>
    </source>
</reference>
<reference evidence="2" key="2">
    <citation type="submission" date="2023-03" db="EMBL/GenBank/DDBJ databases">
        <authorList>
            <person name="Inwood S.N."/>
            <person name="Skelly J.G."/>
            <person name="Guhlin J."/>
            <person name="Harrop T.W.R."/>
            <person name="Goldson S.G."/>
            <person name="Dearden P.K."/>
        </authorList>
    </citation>
    <scope>NUCLEOTIDE SEQUENCE</scope>
    <source>
        <strain evidence="2">Lincoln</strain>
        <tissue evidence="2">Whole body</tissue>
    </source>
</reference>
<protein>
    <submittedName>
        <fullName evidence="2">Uncharacterized protein</fullName>
    </submittedName>
</protein>
<evidence type="ECO:0000256" key="1">
    <source>
        <dbReference type="SAM" id="MobiDB-lite"/>
    </source>
</evidence>
<accession>A0AA39FRK8</accession>
<gene>
    <name evidence="2" type="ORF">PV327_011083</name>
</gene>